<evidence type="ECO:0000259" key="1">
    <source>
        <dbReference type="SMART" id="SM00479"/>
    </source>
</evidence>
<evidence type="ECO:0000313" key="2">
    <source>
        <dbReference type="EMBL" id="PZX65527.1"/>
    </source>
</evidence>
<accession>A0A2W7SEZ7</accession>
<proteinExistence type="predicted"/>
<organism evidence="2 3">
    <name type="scientific">Hydrotalea sandarakina</name>
    <dbReference type="NCBI Taxonomy" id="1004304"/>
    <lineage>
        <taxon>Bacteria</taxon>
        <taxon>Pseudomonadati</taxon>
        <taxon>Bacteroidota</taxon>
        <taxon>Chitinophagia</taxon>
        <taxon>Chitinophagales</taxon>
        <taxon>Chitinophagaceae</taxon>
        <taxon>Hydrotalea</taxon>
    </lineage>
</organism>
<dbReference type="Proteomes" id="UP000249720">
    <property type="component" value="Unassembled WGS sequence"/>
</dbReference>
<sequence>MKIQLSKPVATIDLETTGVNIGADKIVEIAIVKILPDGTRQVKRKLINPEMPIPKAASDVHGITNEMVKDAPTFKQVANEIKQFIGNADLCGYNSNRFDIPMLIEEFARAGQEFSTEGRKFIDVQKIFHLKEQRTLSAAYKFYCNKNLDGAHSAEADAVATWEILEAQVERYGDIGTTTEELAKFSGEDDMVDFARRFIKVNGVEVFNFGKHKGKPVVQVLKEEPQYYDWMMKGDFPMNTKQKFTEILNRTYLKKDKN</sequence>
<dbReference type="PANTHER" id="PTHR30231:SF41">
    <property type="entry name" value="DNA POLYMERASE III SUBUNIT EPSILON"/>
    <property type="match status" value="1"/>
</dbReference>
<dbReference type="EMBL" id="QKZV01000001">
    <property type="protein sequence ID" value="PZX65527.1"/>
    <property type="molecule type" value="Genomic_DNA"/>
</dbReference>
<dbReference type="GO" id="GO:0003887">
    <property type="term" value="F:DNA-directed DNA polymerase activity"/>
    <property type="evidence" value="ECO:0007669"/>
    <property type="project" value="InterPro"/>
</dbReference>
<dbReference type="NCBIfam" id="TIGR00573">
    <property type="entry name" value="dnaq"/>
    <property type="match status" value="1"/>
</dbReference>
<dbReference type="PANTHER" id="PTHR30231">
    <property type="entry name" value="DNA POLYMERASE III SUBUNIT EPSILON"/>
    <property type="match status" value="1"/>
</dbReference>
<dbReference type="Gene3D" id="3.30.420.10">
    <property type="entry name" value="Ribonuclease H-like superfamily/Ribonuclease H"/>
    <property type="match status" value="1"/>
</dbReference>
<comment type="caution">
    <text evidence="2">The sequence shown here is derived from an EMBL/GenBank/DDBJ whole genome shotgun (WGS) entry which is preliminary data.</text>
</comment>
<dbReference type="GO" id="GO:0045004">
    <property type="term" value="P:DNA replication proofreading"/>
    <property type="evidence" value="ECO:0007669"/>
    <property type="project" value="TreeGrafter"/>
</dbReference>
<reference evidence="2 3" key="1">
    <citation type="submission" date="2018-06" db="EMBL/GenBank/DDBJ databases">
        <title>Genomic Encyclopedia of Archaeal and Bacterial Type Strains, Phase II (KMG-II): from individual species to whole genera.</title>
        <authorList>
            <person name="Goeker M."/>
        </authorList>
    </citation>
    <scope>NUCLEOTIDE SEQUENCE [LARGE SCALE GENOMIC DNA]</scope>
    <source>
        <strain evidence="2 3">DSM 23241</strain>
    </source>
</reference>
<dbReference type="Pfam" id="PF20600">
    <property type="entry name" value="ExoX-like_C"/>
    <property type="match status" value="1"/>
</dbReference>
<dbReference type="GO" id="GO:0005829">
    <property type="term" value="C:cytosol"/>
    <property type="evidence" value="ECO:0007669"/>
    <property type="project" value="TreeGrafter"/>
</dbReference>
<dbReference type="InterPro" id="IPR036397">
    <property type="entry name" value="RNaseH_sf"/>
</dbReference>
<dbReference type="InterPro" id="IPR006054">
    <property type="entry name" value="DnaQ"/>
</dbReference>
<dbReference type="InterPro" id="IPR046768">
    <property type="entry name" value="ExoX-like_C"/>
</dbReference>
<protein>
    <submittedName>
        <fullName evidence="2">DNA polymerase-3 subunit epsilon</fullName>
    </submittedName>
</protein>
<feature type="domain" description="Exonuclease" evidence="1">
    <location>
        <begin position="8"/>
        <end position="174"/>
    </location>
</feature>
<name>A0A2W7SEZ7_9BACT</name>
<keyword evidence="3" id="KW-1185">Reference proteome</keyword>
<dbReference type="GO" id="GO:0003677">
    <property type="term" value="F:DNA binding"/>
    <property type="evidence" value="ECO:0007669"/>
    <property type="project" value="InterPro"/>
</dbReference>
<gene>
    <name evidence="2" type="ORF">LX80_00015</name>
</gene>
<dbReference type="GO" id="GO:0008408">
    <property type="term" value="F:3'-5' exonuclease activity"/>
    <property type="evidence" value="ECO:0007669"/>
    <property type="project" value="TreeGrafter"/>
</dbReference>
<dbReference type="Pfam" id="PF00929">
    <property type="entry name" value="RNase_T"/>
    <property type="match status" value="1"/>
</dbReference>
<dbReference type="AlphaFoldDB" id="A0A2W7SEZ7"/>
<dbReference type="RefSeq" id="WP_111293503.1">
    <property type="nucleotide sequence ID" value="NZ_QKZV01000001.1"/>
</dbReference>
<dbReference type="SUPFAM" id="SSF53098">
    <property type="entry name" value="Ribonuclease H-like"/>
    <property type="match status" value="1"/>
</dbReference>
<dbReference type="SMART" id="SM00479">
    <property type="entry name" value="EXOIII"/>
    <property type="match status" value="1"/>
</dbReference>
<dbReference type="OrthoDB" id="9791657at2"/>
<dbReference type="InterPro" id="IPR013520">
    <property type="entry name" value="Ribonucl_H"/>
</dbReference>
<dbReference type="CDD" id="cd06127">
    <property type="entry name" value="DEDDh"/>
    <property type="match status" value="1"/>
</dbReference>
<evidence type="ECO:0000313" key="3">
    <source>
        <dbReference type="Proteomes" id="UP000249720"/>
    </source>
</evidence>
<dbReference type="InterPro" id="IPR012337">
    <property type="entry name" value="RNaseH-like_sf"/>
</dbReference>